<gene>
    <name evidence="2" type="ORF">LWI29_028681</name>
</gene>
<dbReference type="InterPro" id="IPR050942">
    <property type="entry name" value="F-box_BR-signaling"/>
</dbReference>
<accession>A0AA39T722</accession>
<dbReference type="InterPro" id="IPR005174">
    <property type="entry name" value="KIB1-4_b-propeller"/>
</dbReference>
<dbReference type="AlphaFoldDB" id="A0AA39T722"/>
<proteinExistence type="predicted"/>
<dbReference type="PANTHER" id="PTHR44259:SF114">
    <property type="entry name" value="OS06G0707300 PROTEIN"/>
    <property type="match status" value="1"/>
</dbReference>
<feature type="domain" description="F-box" evidence="1">
    <location>
        <begin position="9"/>
        <end position="49"/>
    </location>
</feature>
<dbReference type="SMART" id="SM00256">
    <property type="entry name" value="FBOX"/>
    <property type="match status" value="1"/>
</dbReference>
<evidence type="ECO:0000259" key="1">
    <source>
        <dbReference type="SMART" id="SM00256"/>
    </source>
</evidence>
<evidence type="ECO:0000313" key="2">
    <source>
        <dbReference type="EMBL" id="KAK0601910.1"/>
    </source>
</evidence>
<protein>
    <recommendedName>
        <fullName evidence="1">F-box domain-containing protein</fullName>
    </recommendedName>
</protein>
<reference evidence="2" key="2">
    <citation type="submission" date="2023-06" db="EMBL/GenBank/DDBJ databases">
        <authorList>
            <person name="Swenson N.G."/>
            <person name="Wegrzyn J.L."/>
            <person name="Mcevoy S.L."/>
        </authorList>
    </citation>
    <scope>NUCLEOTIDE SEQUENCE</scope>
    <source>
        <strain evidence="2">NS2018</strain>
        <tissue evidence="2">Leaf</tissue>
    </source>
</reference>
<dbReference type="EMBL" id="JAUESC010000003">
    <property type="protein sequence ID" value="KAK0601910.1"/>
    <property type="molecule type" value="Genomic_DNA"/>
</dbReference>
<evidence type="ECO:0000313" key="3">
    <source>
        <dbReference type="Proteomes" id="UP001168877"/>
    </source>
</evidence>
<keyword evidence="3" id="KW-1185">Reference proteome</keyword>
<dbReference type="InterPro" id="IPR011043">
    <property type="entry name" value="Gal_Oxase/kelch_b-propeller"/>
</dbReference>
<reference evidence="2" key="1">
    <citation type="journal article" date="2022" name="Plant J.">
        <title>Strategies of tolerance reflected in two North American maple genomes.</title>
        <authorList>
            <person name="McEvoy S.L."/>
            <person name="Sezen U.U."/>
            <person name="Trouern-Trend A."/>
            <person name="McMahon S.M."/>
            <person name="Schaberg P.G."/>
            <person name="Yang J."/>
            <person name="Wegrzyn J.L."/>
            <person name="Swenson N.G."/>
        </authorList>
    </citation>
    <scope>NUCLEOTIDE SEQUENCE</scope>
    <source>
        <strain evidence="2">NS2018</strain>
    </source>
</reference>
<dbReference type="PANTHER" id="PTHR44259">
    <property type="entry name" value="OS07G0183000 PROTEIN-RELATED"/>
    <property type="match status" value="1"/>
</dbReference>
<dbReference type="InterPro" id="IPR001810">
    <property type="entry name" value="F-box_dom"/>
</dbReference>
<dbReference type="Gene3D" id="1.20.1280.50">
    <property type="match status" value="1"/>
</dbReference>
<dbReference type="CDD" id="cd09917">
    <property type="entry name" value="F-box_SF"/>
    <property type="match status" value="1"/>
</dbReference>
<dbReference type="Proteomes" id="UP001168877">
    <property type="component" value="Unassembled WGS sequence"/>
</dbReference>
<dbReference type="Pfam" id="PF03478">
    <property type="entry name" value="Beta-prop_KIB1-4"/>
    <property type="match status" value="1"/>
</dbReference>
<dbReference type="SUPFAM" id="SSF50965">
    <property type="entry name" value="Galactose oxidase, central domain"/>
    <property type="match status" value="1"/>
</dbReference>
<organism evidence="2 3">
    <name type="scientific">Acer saccharum</name>
    <name type="common">Sugar maple</name>
    <dbReference type="NCBI Taxonomy" id="4024"/>
    <lineage>
        <taxon>Eukaryota</taxon>
        <taxon>Viridiplantae</taxon>
        <taxon>Streptophyta</taxon>
        <taxon>Embryophyta</taxon>
        <taxon>Tracheophyta</taxon>
        <taxon>Spermatophyta</taxon>
        <taxon>Magnoliopsida</taxon>
        <taxon>eudicotyledons</taxon>
        <taxon>Gunneridae</taxon>
        <taxon>Pentapetalae</taxon>
        <taxon>rosids</taxon>
        <taxon>malvids</taxon>
        <taxon>Sapindales</taxon>
        <taxon>Sapindaceae</taxon>
        <taxon>Hippocastanoideae</taxon>
        <taxon>Acereae</taxon>
        <taxon>Acer</taxon>
    </lineage>
</organism>
<dbReference type="Pfam" id="PF00646">
    <property type="entry name" value="F-box"/>
    <property type="match status" value="1"/>
</dbReference>
<name>A0AA39T722_ACESA</name>
<comment type="caution">
    <text evidence="2">The sequence shown here is derived from an EMBL/GenBank/DDBJ whole genome shotgun (WGS) entry which is preliminary data.</text>
</comment>
<sequence>MNNAEWGDLPKDIVRLIMEKLVWSDRFRMGLLCKSWQECIHEIQNTHEFLPWVMAYEWDRWILSRDKDQTYDGGDRLCKLCDPNAKTSYILKEAAILKNRDLWGASPHHSRNGWVLFSTFISKPFYVFFYSPFTNEVIKLPKLKKVHFERAMFSSSPKSPDCMVITLSNPEKGKLEIQTFKPGDKSWKMFEFFGEFNRFSIIEVTYIGESIYCIFSNGNMGIFNVKHKEWKMLSEKSPFRSYDERRLVVASNGNLLLSNLTELPFWRFDISKMSWVEVEEESMEKQVIFSDDTSCSMSVPAMGNAKESGGKLYSVDYHCPAPFCCFYRDEIGTASEDYKWMEKEHDKILQIWIQPPFLNFSESF</sequence>